<evidence type="ECO:0000313" key="2">
    <source>
        <dbReference type="Proteomes" id="UP000255317"/>
    </source>
</evidence>
<dbReference type="Proteomes" id="UP000255317">
    <property type="component" value="Unassembled WGS sequence"/>
</dbReference>
<gene>
    <name evidence="1" type="ORF">C8D94_10186</name>
</gene>
<proteinExistence type="predicted"/>
<evidence type="ECO:0008006" key="3">
    <source>
        <dbReference type="Google" id="ProtNLM"/>
    </source>
</evidence>
<organism evidence="1 2">
    <name type="scientific">Marinirhabdus gelatinilytica</name>
    <dbReference type="NCBI Taxonomy" id="1703343"/>
    <lineage>
        <taxon>Bacteria</taxon>
        <taxon>Pseudomonadati</taxon>
        <taxon>Bacteroidota</taxon>
        <taxon>Flavobacteriia</taxon>
        <taxon>Flavobacteriales</taxon>
        <taxon>Flavobacteriaceae</taxon>
    </lineage>
</organism>
<comment type="caution">
    <text evidence="1">The sequence shown here is derived from an EMBL/GenBank/DDBJ whole genome shotgun (WGS) entry which is preliminary data.</text>
</comment>
<sequence>MEKFPTSPFSLLSIVCATFGHDYIVSRKITNHINEYTCAHCGKEVTDNMQGTVEILTARIRKANSALASFYIKKTQKIPA</sequence>
<evidence type="ECO:0000313" key="1">
    <source>
        <dbReference type="EMBL" id="RDK88217.1"/>
    </source>
</evidence>
<keyword evidence="2" id="KW-1185">Reference proteome</keyword>
<dbReference type="EMBL" id="QRAO01000001">
    <property type="protein sequence ID" value="RDK88217.1"/>
    <property type="molecule type" value="Genomic_DNA"/>
</dbReference>
<dbReference type="OrthoDB" id="1450221at2"/>
<reference evidence="1 2" key="1">
    <citation type="submission" date="2018-07" db="EMBL/GenBank/DDBJ databases">
        <title>Genomic Encyclopedia of Type Strains, Phase IV (KMG-IV): sequencing the most valuable type-strain genomes for metagenomic binning, comparative biology and taxonomic classification.</title>
        <authorList>
            <person name="Goeker M."/>
        </authorList>
    </citation>
    <scope>NUCLEOTIDE SEQUENCE [LARGE SCALE GENOMIC DNA]</scope>
    <source>
        <strain evidence="1 2">DSM 101478</strain>
    </source>
</reference>
<protein>
    <recommendedName>
        <fullName evidence="3">Prophage protein DUF1660</fullName>
    </recommendedName>
</protein>
<name>A0A370QIN6_9FLAO</name>
<dbReference type="AlphaFoldDB" id="A0A370QIN6"/>
<dbReference type="RefSeq" id="WP_115121944.1">
    <property type="nucleotide sequence ID" value="NZ_QRAO01000001.1"/>
</dbReference>
<accession>A0A370QIN6</accession>